<dbReference type="EMBL" id="KQ102257">
    <property type="protein sequence ID" value="KMS93482.1"/>
    <property type="molecule type" value="Genomic_DNA"/>
</dbReference>
<proteinExistence type="predicted"/>
<name>A0A0J8B0P9_BETVV</name>
<sequence>MLIAPWRVVNPNFILSAYSLIRSSRQSGHLVRCVPVASRRCYSHRITSNDSQKSQTDLNMPFGSMDIVTLPNAITGSRIVCT</sequence>
<feature type="non-terminal residue" evidence="1">
    <location>
        <position position="82"/>
    </location>
</feature>
<accession>A0A0J8B0P9</accession>
<keyword evidence="2" id="KW-1185">Reference proteome</keyword>
<dbReference type="Proteomes" id="UP000035740">
    <property type="component" value="Unassembled WGS sequence"/>
</dbReference>
<dbReference type="AlphaFoldDB" id="A0A0J8B0P9"/>
<organism evidence="1 2">
    <name type="scientific">Beta vulgaris subsp. vulgaris</name>
    <name type="common">Beet</name>
    <dbReference type="NCBI Taxonomy" id="3555"/>
    <lineage>
        <taxon>Eukaryota</taxon>
        <taxon>Viridiplantae</taxon>
        <taxon>Streptophyta</taxon>
        <taxon>Embryophyta</taxon>
        <taxon>Tracheophyta</taxon>
        <taxon>Spermatophyta</taxon>
        <taxon>Magnoliopsida</taxon>
        <taxon>eudicotyledons</taxon>
        <taxon>Gunneridae</taxon>
        <taxon>Pentapetalae</taxon>
        <taxon>Caryophyllales</taxon>
        <taxon>Chenopodiaceae</taxon>
        <taxon>Betoideae</taxon>
        <taxon>Beta</taxon>
    </lineage>
</organism>
<evidence type="ECO:0000313" key="2">
    <source>
        <dbReference type="Proteomes" id="UP000035740"/>
    </source>
</evidence>
<evidence type="ECO:0000313" key="1">
    <source>
        <dbReference type="EMBL" id="KMS93482.1"/>
    </source>
</evidence>
<protein>
    <submittedName>
        <fullName evidence="1">Uncharacterized protein</fullName>
    </submittedName>
</protein>
<reference evidence="1 2" key="1">
    <citation type="journal article" date="2014" name="Nature">
        <title>The genome of the recently domesticated crop plant sugar beet (Beta vulgaris).</title>
        <authorList>
            <person name="Dohm J.C."/>
            <person name="Minoche A.E."/>
            <person name="Holtgrawe D."/>
            <person name="Capella-Gutierrez S."/>
            <person name="Zakrzewski F."/>
            <person name="Tafer H."/>
            <person name="Rupp O."/>
            <person name="Sorensen T.R."/>
            <person name="Stracke R."/>
            <person name="Reinhardt R."/>
            <person name="Goesmann A."/>
            <person name="Kraft T."/>
            <person name="Schulz B."/>
            <person name="Stadler P.F."/>
            <person name="Schmidt T."/>
            <person name="Gabaldon T."/>
            <person name="Lehrach H."/>
            <person name="Weisshaar B."/>
            <person name="Himmelbauer H."/>
        </authorList>
    </citation>
    <scope>NUCLEOTIDE SEQUENCE [LARGE SCALE GENOMIC DNA]</scope>
    <source>
        <tissue evidence="1">Taproot</tissue>
    </source>
</reference>
<gene>
    <name evidence="1" type="ORF">BVRB_031030</name>
</gene>